<dbReference type="OrthoDB" id="10250504at2759"/>
<reference evidence="3" key="1">
    <citation type="submission" date="2022-02" db="EMBL/GenBank/DDBJ databases">
        <authorList>
            <person name="Henning P.M."/>
            <person name="McCubbin A.G."/>
            <person name="Shore J.S."/>
        </authorList>
    </citation>
    <scope>NUCLEOTIDE SEQUENCE</scope>
    <source>
        <strain evidence="3">F60SS</strain>
        <tissue evidence="3">Leaves</tissue>
    </source>
</reference>
<comment type="function">
    <text evidence="2">DNA-dependent RNA polymerase which catalyzes the transcription of DNA into RNA using the four ribonucleoside triphosphates as substrates.</text>
</comment>
<keyword evidence="1 2" id="KW-0539">Nucleus</keyword>
<keyword evidence="2" id="KW-0240">DNA-directed RNA polymerase</keyword>
<evidence type="ECO:0000256" key="2">
    <source>
        <dbReference type="RuleBase" id="RU369086"/>
    </source>
</evidence>
<dbReference type="FunFam" id="3.30.1490.120:FF:000006">
    <property type="entry name" value="DNA-directed RNA polymerase"/>
    <property type="match status" value="1"/>
</dbReference>
<proteinExistence type="predicted"/>
<sequence>MEGLSISHANLVVYVHPSQSKNVRMAILRQLSALLFKYDETFDAAVLGYQFDILDKTAKILSGIHPYFGVRIKAKLLTLSPKPDMLLEGKVVKLTRDSIHVIVMGFSSAIIAREDIRGEFKYRHKHGKESYVSRTDKHHVIKEGGMIRFAVKR</sequence>
<reference evidence="3" key="2">
    <citation type="journal article" date="2023" name="Plants (Basel)">
        <title>Annotation of the Turnera subulata (Passifloraceae) Draft Genome Reveals the S-Locus Evolved after the Divergence of Turneroideae from Passifloroideae in a Stepwise Manner.</title>
        <authorList>
            <person name="Henning P.M."/>
            <person name="Roalson E.H."/>
            <person name="Mir W."/>
            <person name="McCubbin A.G."/>
            <person name="Shore J.S."/>
        </authorList>
    </citation>
    <scope>NUCLEOTIDE SEQUENCE</scope>
    <source>
        <strain evidence="3">F60SS</strain>
    </source>
</reference>
<dbReference type="GO" id="GO:0006362">
    <property type="term" value="P:transcription elongation by RNA polymerase I"/>
    <property type="evidence" value="ECO:0007669"/>
    <property type="project" value="TreeGrafter"/>
</dbReference>
<dbReference type="AlphaFoldDB" id="A0A9Q0FXK3"/>
<protein>
    <recommendedName>
        <fullName evidence="2">DNA-directed RNA polymerase subunit</fullName>
    </recommendedName>
</protein>
<dbReference type="PANTHER" id="PTHR12709:SF5">
    <property type="entry name" value="DNA-DIRECTED RNA POLYMERASE I SUBUNIT RPA43"/>
    <property type="match status" value="1"/>
</dbReference>
<comment type="subcellular location">
    <subcellularLocation>
        <location evidence="2">Nucleus</location>
    </subcellularLocation>
</comment>
<dbReference type="GO" id="GO:0006352">
    <property type="term" value="P:DNA-templated transcription initiation"/>
    <property type="evidence" value="ECO:0007669"/>
    <property type="project" value="UniProtKB-UniRule"/>
</dbReference>
<organism evidence="3 4">
    <name type="scientific">Turnera subulata</name>
    <dbReference type="NCBI Taxonomy" id="218843"/>
    <lineage>
        <taxon>Eukaryota</taxon>
        <taxon>Viridiplantae</taxon>
        <taxon>Streptophyta</taxon>
        <taxon>Embryophyta</taxon>
        <taxon>Tracheophyta</taxon>
        <taxon>Spermatophyta</taxon>
        <taxon>Magnoliopsida</taxon>
        <taxon>eudicotyledons</taxon>
        <taxon>Gunneridae</taxon>
        <taxon>Pentapetalae</taxon>
        <taxon>rosids</taxon>
        <taxon>fabids</taxon>
        <taxon>Malpighiales</taxon>
        <taxon>Passifloraceae</taxon>
        <taxon>Turnera</taxon>
    </lineage>
</organism>
<evidence type="ECO:0000313" key="4">
    <source>
        <dbReference type="Proteomes" id="UP001141552"/>
    </source>
</evidence>
<dbReference type="EMBL" id="JAKUCV010003313">
    <property type="protein sequence ID" value="KAJ4839456.1"/>
    <property type="molecule type" value="Genomic_DNA"/>
</dbReference>
<evidence type="ECO:0000313" key="3">
    <source>
        <dbReference type="EMBL" id="KAJ4839456.1"/>
    </source>
</evidence>
<comment type="caution">
    <text evidence="3">The sequence shown here is derived from an EMBL/GenBank/DDBJ whole genome shotgun (WGS) entry which is preliminary data.</text>
</comment>
<dbReference type="GO" id="GO:0005736">
    <property type="term" value="C:RNA polymerase I complex"/>
    <property type="evidence" value="ECO:0007669"/>
    <property type="project" value="TreeGrafter"/>
</dbReference>
<accession>A0A9Q0FXK3</accession>
<keyword evidence="4" id="KW-1185">Reference proteome</keyword>
<dbReference type="PANTHER" id="PTHR12709">
    <property type="entry name" value="DNA-DIRECTED RNA POLYMERASE II, III"/>
    <property type="match status" value="1"/>
</dbReference>
<dbReference type="InterPro" id="IPR045113">
    <property type="entry name" value="Rpb7-like"/>
</dbReference>
<name>A0A9Q0FXK3_9ROSI</name>
<keyword evidence="2" id="KW-0804">Transcription</keyword>
<dbReference type="Proteomes" id="UP001141552">
    <property type="component" value="Unassembled WGS sequence"/>
</dbReference>
<gene>
    <name evidence="3" type="ORF">Tsubulata_017805</name>
</gene>
<evidence type="ECO:0000256" key="1">
    <source>
        <dbReference type="ARBA" id="ARBA00023242"/>
    </source>
</evidence>